<proteinExistence type="predicted"/>
<comment type="subcellular location">
    <subcellularLocation>
        <location evidence="2">Membrane</location>
    </subcellularLocation>
</comment>
<dbReference type="InterPro" id="IPR036890">
    <property type="entry name" value="HATPase_C_sf"/>
</dbReference>
<dbReference type="GO" id="GO:0016020">
    <property type="term" value="C:membrane"/>
    <property type="evidence" value="ECO:0007669"/>
    <property type="project" value="UniProtKB-SubCell"/>
</dbReference>
<feature type="domain" description="HAMP" evidence="13">
    <location>
        <begin position="165"/>
        <end position="220"/>
    </location>
</feature>
<keyword evidence="6 11" id="KW-0812">Transmembrane</keyword>
<dbReference type="SUPFAM" id="SSF47384">
    <property type="entry name" value="Homodimeric domain of signal transducing histidine kinase"/>
    <property type="match status" value="1"/>
</dbReference>
<dbReference type="InterPro" id="IPR005467">
    <property type="entry name" value="His_kinase_dom"/>
</dbReference>
<feature type="transmembrane region" description="Helical" evidence="11">
    <location>
        <begin position="144"/>
        <end position="168"/>
    </location>
</feature>
<keyword evidence="8 11" id="KW-1133">Transmembrane helix</keyword>
<dbReference type="SMART" id="SM00387">
    <property type="entry name" value="HATPase_c"/>
    <property type="match status" value="1"/>
</dbReference>
<organism evidence="14 15">
    <name type="scientific">Litorimonas cladophorae</name>
    <dbReference type="NCBI Taxonomy" id="1220491"/>
    <lineage>
        <taxon>Bacteria</taxon>
        <taxon>Pseudomonadati</taxon>
        <taxon>Pseudomonadota</taxon>
        <taxon>Alphaproteobacteria</taxon>
        <taxon>Maricaulales</taxon>
        <taxon>Robiginitomaculaceae</taxon>
    </lineage>
</organism>
<evidence type="ECO:0000256" key="11">
    <source>
        <dbReference type="SAM" id="Phobius"/>
    </source>
</evidence>
<evidence type="ECO:0000313" key="14">
    <source>
        <dbReference type="EMBL" id="GGX73291.1"/>
    </source>
</evidence>
<evidence type="ECO:0000256" key="9">
    <source>
        <dbReference type="ARBA" id="ARBA00023012"/>
    </source>
</evidence>
<reference evidence="14 15" key="1">
    <citation type="journal article" date="2014" name="Int. J. Syst. Evol. Microbiol.">
        <title>Complete genome sequence of Corynebacterium casei LMG S-19264T (=DSM 44701T), isolated from a smear-ripened cheese.</title>
        <authorList>
            <consortium name="US DOE Joint Genome Institute (JGI-PGF)"/>
            <person name="Walter F."/>
            <person name="Albersmeier A."/>
            <person name="Kalinowski J."/>
            <person name="Ruckert C."/>
        </authorList>
    </citation>
    <scope>NUCLEOTIDE SEQUENCE [LARGE SCALE GENOMIC DNA]</scope>
    <source>
        <strain evidence="14 15">KCTC 23968</strain>
    </source>
</reference>
<evidence type="ECO:0000256" key="3">
    <source>
        <dbReference type="ARBA" id="ARBA00012438"/>
    </source>
</evidence>
<dbReference type="Proteomes" id="UP000600865">
    <property type="component" value="Unassembled WGS sequence"/>
</dbReference>
<evidence type="ECO:0000256" key="8">
    <source>
        <dbReference type="ARBA" id="ARBA00022989"/>
    </source>
</evidence>
<dbReference type="PANTHER" id="PTHR45436:SF5">
    <property type="entry name" value="SENSOR HISTIDINE KINASE TRCS"/>
    <property type="match status" value="1"/>
</dbReference>
<dbReference type="InterPro" id="IPR003594">
    <property type="entry name" value="HATPase_dom"/>
</dbReference>
<evidence type="ECO:0000256" key="10">
    <source>
        <dbReference type="ARBA" id="ARBA00023136"/>
    </source>
</evidence>
<keyword evidence="10 11" id="KW-0472">Membrane</keyword>
<dbReference type="EMBL" id="BMYV01000003">
    <property type="protein sequence ID" value="GGX73291.1"/>
    <property type="molecule type" value="Genomic_DNA"/>
</dbReference>
<evidence type="ECO:0000259" key="12">
    <source>
        <dbReference type="PROSITE" id="PS50109"/>
    </source>
</evidence>
<dbReference type="EC" id="2.7.13.3" evidence="3"/>
<evidence type="ECO:0000256" key="5">
    <source>
        <dbReference type="ARBA" id="ARBA00022679"/>
    </source>
</evidence>
<dbReference type="SUPFAM" id="SSF55874">
    <property type="entry name" value="ATPase domain of HSP90 chaperone/DNA topoisomerase II/histidine kinase"/>
    <property type="match status" value="1"/>
</dbReference>
<dbReference type="InterPro" id="IPR003661">
    <property type="entry name" value="HisK_dim/P_dom"/>
</dbReference>
<evidence type="ECO:0000256" key="7">
    <source>
        <dbReference type="ARBA" id="ARBA00022777"/>
    </source>
</evidence>
<dbReference type="Gene3D" id="3.30.565.10">
    <property type="entry name" value="Histidine kinase-like ATPase, C-terminal domain"/>
    <property type="match status" value="1"/>
</dbReference>
<evidence type="ECO:0000259" key="13">
    <source>
        <dbReference type="PROSITE" id="PS50885"/>
    </source>
</evidence>
<dbReference type="PROSITE" id="PS50109">
    <property type="entry name" value="HIS_KIN"/>
    <property type="match status" value="1"/>
</dbReference>
<keyword evidence="7 14" id="KW-0418">Kinase</keyword>
<dbReference type="GO" id="GO:0000155">
    <property type="term" value="F:phosphorelay sensor kinase activity"/>
    <property type="evidence" value="ECO:0007669"/>
    <property type="project" value="InterPro"/>
</dbReference>
<keyword evidence="9" id="KW-0902">Two-component regulatory system</keyword>
<evidence type="ECO:0000256" key="4">
    <source>
        <dbReference type="ARBA" id="ARBA00022553"/>
    </source>
</evidence>
<dbReference type="AlphaFoldDB" id="A0A918KRS1"/>
<feature type="domain" description="Histidine kinase" evidence="12">
    <location>
        <begin position="234"/>
        <end position="447"/>
    </location>
</feature>
<dbReference type="SMART" id="SM00388">
    <property type="entry name" value="HisKA"/>
    <property type="match status" value="1"/>
</dbReference>
<accession>A0A918KRS1</accession>
<comment type="catalytic activity">
    <reaction evidence="1">
        <text>ATP + protein L-histidine = ADP + protein N-phospho-L-histidine.</text>
        <dbReference type="EC" id="2.7.13.3"/>
    </reaction>
</comment>
<keyword evidence="5" id="KW-0808">Transferase</keyword>
<name>A0A918KRS1_9PROT</name>
<dbReference type="Pfam" id="PF02518">
    <property type="entry name" value="HATPase_c"/>
    <property type="match status" value="1"/>
</dbReference>
<gene>
    <name evidence="14" type="ORF">GCM10011309_24150</name>
</gene>
<keyword evidence="4" id="KW-0597">Phosphoprotein</keyword>
<protein>
    <recommendedName>
        <fullName evidence="3">histidine kinase</fullName>
        <ecNumber evidence="3">2.7.13.3</ecNumber>
    </recommendedName>
</protein>
<dbReference type="InterPro" id="IPR050428">
    <property type="entry name" value="TCS_sensor_his_kinase"/>
</dbReference>
<dbReference type="InterPro" id="IPR004358">
    <property type="entry name" value="Sig_transdc_His_kin-like_C"/>
</dbReference>
<evidence type="ECO:0000256" key="6">
    <source>
        <dbReference type="ARBA" id="ARBA00022692"/>
    </source>
</evidence>
<dbReference type="InterPro" id="IPR003660">
    <property type="entry name" value="HAMP_dom"/>
</dbReference>
<dbReference type="PROSITE" id="PS50885">
    <property type="entry name" value="HAMP"/>
    <property type="match status" value="1"/>
</dbReference>
<dbReference type="PANTHER" id="PTHR45436">
    <property type="entry name" value="SENSOR HISTIDINE KINASE YKOH"/>
    <property type="match status" value="1"/>
</dbReference>
<dbReference type="PRINTS" id="PR00344">
    <property type="entry name" value="BCTRLSENSOR"/>
</dbReference>
<sequence>MLAEMLLFIPSAALFRQDWLSERTQQAGLLAQALTGVPDYEASTILTNQFMADTDVMLMAAKRDGMTELMLGAPPTETGAVTTLDLREAPRFPSLLQPFRDLFSDGEEVLRVISNSPVAGQDSLELLIPREKLRLALRDYFRRIFWLSLIIAIITGGLIYLSMSAMIIRPVQQLAEDMTAFREDPARRRAIRTRSKRQDEIGQLQREFTDVKQSLRAAFHQRERLAGLGLAVAKINHDLRNVLSSALLISDRLSMNPEPKMAEMGERLTRTVERGISLTDDVLSYSKAETADPQIQDTRIAFIIGEAAADVIAQFPGVNFRNTVPTDLMVRTDPDHAYRIFHNLFRNAAQAMIAHKSAQCRLLVGAEVREGLAELRISDTGPGLPDRARNNLFQAFSGGQAHSAETRSTGLGLSISKELAKAQGGDLNLMSSDETGTRFLLTLPLSA</sequence>
<dbReference type="InterPro" id="IPR036097">
    <property type="entry name" value="HisK_dim/P_sf"/>
</dbReference>
<comment type="caution">
    <text evidence="14">The sequence shown here is derived from an EMBL/GenBank/DDBJ whole genome shotgun (WGS) entry which is preliminary data.</text>
</comment>
<dbReference type="Gene3D" id="1.10.287.130">
    <property type="match status" value="1"/>
</dbReference>
<evidence type="ECO:0000256" key="2">
    <source>
        <dbReference type="ARBA" id="ARBA00004370"/>
    </source>
</evidence>
<evidence type="ECO:0000256" key="1">
    <source>
        <dbReference type="ARBA" id="ARBA00000085"/>
    </source>
</evidence>
<evidence type="ECO:0000313" key="15">
    <source>
        <dbReference type="Proteomes" id="UP000600865"/>
    </source>
</evidence>
<keyword evidence="15" id="KW-1185">Reference proteome</keyword>